<protein>
    <submittedName>
        <fullName evidence="2">Uncharacterized protein</fullName>
    </submittedName>
</protein>
<feature type="region of interest" description="Disordered" evidence="1">
    <location>
        <begin position="1"/>
        <end position="104"/>
    </location>
</feature>
<feature type="compositionally biased region" description="Basic residues" evidence="1">
    <location>
        <begin position="29"/>
        <end position="41"/>
    </location>
</feature>
<dbReference type="AlphaFoldDB" id="A0A090GHZ5"/>
<dbReference type="EMBL" id="CCNE01000066">
    <property type="protein sequence ID" value="CDX63129.1"/>
    <property type="molecule type" value="Genomic_DNA"/>
</dbReference>
<sequence length="178" mass="19059">MRGLEERPLRLQPEPAAQPDRRAGVFQASRHRGRIGRHQSRCRQPAHASAGRVGRHHLRDGKGAPRQAAEEVPVEPERRQGDLPGHPGRLRIHGSGTGPATGSEGASVSLKAAAIPSAVVILGLDPRIHAVTYATGTAELVLHRRRNVDVTAWIPGSARVASLLAPPWNDEARDGEGC</sequence>
<accession>A0A090GHZ5</accession>
<reference evidence="2 3" key="1">
    <citation type="submission" date="2014-08" db="EMBL/GenBank/DDBJ databases">
        <authorList>
            <person name="Moulin Lionel"/>
        </authorList>
    </citation>
    <scope>NUCLEOTIDE SEQUENCE [LARGE SCALE GENOMIC DNA]</scope>
</reference>
<evidence type="ECO:0000256" key="1">
    <source>
        <dbReference type="SAM" id="MobiDB-lite"/>
    </source>
</evidence>
<proteinExistence type="predicted"/>
<dbReference type="Proteomes" id="UP000046122">
    <property type="component" value="Unassembled WGS sequence"/>
</dbReference>
<name>A0A090GHZ5_MESPL</name>
<organism evidence="2 3">
    <name type="scientific">Mesorhizobium plurifarium</name>
    <dbReference type="NCBI Taxonomy" id="69974"/>
    <lineage>
        <taxon>Bacteria</taxon>
        <taxon>Pseudomonadati</taxon>
        <taxon>Pseudomonadota</taxon>
        <taxon>Alphaproteobacteria</taxon>
        <taxon>Hyphomicrobiales</taxon>
        <taxon>Phyllobacteriaceae</taxon>
        <taxon>Mesorhizobium</taxon>
    </lineage>
</organism>
<evidence type="ECO:0000313" key="3">
    <source>
        <dbReference type="Proteomes" id="UP000046122"/>
    </source>
</evidence>
<gene>
    <name evidence="2" type="ORF">MPL3365_80151</name>
</gene>
<evidence type="ECO:0000313" key="2">
    <source>
        <dbReference type="EMBL" id="CDX63129.1"/>
    </source>
</evidence>